<evidence type="ECO:0000313" key="1">
    <source>
        <dbReference type="EMBL" id="GAG57831.1"/>
    </source>
</evidence>
<dbReference type="EMBL" id="BART01007432">
    <property type="protein sequence ID" value="GAG57831.1"/>
    <property type="molecule type" value="Genomic_DNA"/>
</dbReference>
<gene>
    <name evidence="1" type="ORF">S01H4_16920</name>
</gene>
<feature type="non-terminal residue" evidence="1">
    <location>
        <position position="1"/>
    </location>
</feature>
<sequence>GHEIPMLRQTHAENIFKVIQNVKKEFPHILIEAHDRGVKPRHPLYYQHNLSHSFDENWGFECMWNPMQDLLSGKATQLFEYNLAYSIPLYLHINENSDNENMLQFWWYASLARHLGIGGLSNRQSAKYKALKDAMTLYKKNKPFFTRGKFYGISYNIHLHVDEIDKSGVITAYNLSSRVQKIDVHINLVKYGLDVNTVNIYNGINQKISTIKLNKKSENISQIEVEIPPLSPIIAILQK</sequence>
<name>X1ACK6_9ZZZZ</name>
<organism evidence="1">
    <name type="scientific">marine sediment metagenome</name>
    <dbReference type="NCBI Taxonomy" id="412755"/>
    <lineage>
        <taxon>unclassified sequences</taxon>
        <taxon>metagenomes</taxon>
        <taxon>ecological metagenomes</taxon>
    </lineage>
</organism>
<reference evidence="1" key="1">
    <citation type="journal article" date="2014" name="Front. Microbiol.">
        <title>High frequency of phylogenetically diverse reductive dehalogenase-homologous genes in deep subseafloor sedimentary metagenomes.</title>
        <authorList>
            <person name="Kawai M."/>
            <person name="Futagami T."/>
            <person name="Toyoda A."/>
            <person name="Takaki Y."/>
            <person name="Nishi S."/>
            <person name="Hori S."/>
            <person name="Arai W."/>
            <person name="Tsubouchi T."/>
            <person name="Morono Y."/>
            <person name="Uchiyama I."/>
            <person name="Ito T."/>
            <person name="Fujiyama A."/>
            <person name="Inagaki F."/>
            <person name="Takami H."/>
        </authorList>
    </citation>
    <scope>NUCLEOTIDE SEQUENCE</scope>
    <source>
        <strain evidence="1">Expedition CK06-06</strain>
    </source>
</reference>
<comment type="caution">
    <text evidence="1">The sequence shown here is derived from an EMBL/GenBank/DDBJ whole genome shotgun (WGS) entry which is preliminary data.</text>
</comment>
<dbReference type="AlphaFoldDB" id="X1ACK6"/>
<protein>
    <recommendedName>
        <fullName evidence="2">Alpha-L-arabinofuranosidase C-terminal domain-containing protein</fullName>
    </recommendedName>
</protein>
<evidence type="ECO:0008006" key="2">
    <source>
        <dbReference type="Google" id="ProtNLM"/>
    </source>
</evidence>
<accession>X1ACK6</accession>
<proteinExistence type="predicted"/>